<keyword evidence="1" id="KW-0378">Hydrolase</keyword>
<reference evidence="4" key="1">
    <citation type="submission" date="2021-01" db="EMBL/GenBank/DDBJ databases">
        <title>Whole genome shotgun sequence of Actinoplanes tereljensis NBRC 105297.</title>
        <authorList>
            <person name="Komaki H."/>
            <person name="Tamura T."/>
        </authorList>
    </citation>
    <scope>NUCLEOTIDE SEQUENCE</scope>
    <source>
        <strain evidence="4">NBRC 105297</strain>
    </source>
</reference>
<evidence type="ECO:0000256" key="1">
    <source>
        <dbReference type="ARBA" id="ARBA00022801"/>
    </source>
</evidence>
<dbReference type="RefSeq" id="WP_203809772.1">
    <property type="nucleotide sequence ID" value="NZ_BOMY01000034.1"/>
</dbReference>
<name>A0A919NNW2_9ACTN</name>
<dbReference type="AlphaFoldDB" id="A0A919NNW2"/>
<evidence type="ECO:0000256" key="2">
    <source>
        <dbReference type="ARBA" id="ARBA00023026"/>
    </source>
</evidence>
<evidence type="ECO:0000313" key="5">
    <source>
        <dbReference type="Proteomes" id="UP000623608"/>
    </source>
</evidence>
<dbReference type="EMBL" id="BOMY01000034">
    <property type="protein sequence ID" value="GIF22344.1"/>
    <property type="molecule type" value="Genomic_DNA"/>
</dbReference>
<dbReference type="Pfam" id="PF04185">
    <property type="entry name" value="Phosphoesterase"/>
    <property type="match status" value="1"/>
</dbReference>
<dbReference type="Gene3D" id="3.40.720.10">
    <property type="entry name" value="Alkaline Phosphatase, subunit A"/>
    <property type="match status" value="1"/>
</dbReference>
<dbReference type="SUPFAM" id="SSF53649">
    <property type="entry name" value="Alkaline phosphatase-like"/>
    <property type="match status" value="1"/>
</dbReference>
<feature type="signal peptide" evidence="3">
    <location>
        <begin position="1"/>
        <end position="28"/>
    </location>
</feature>
<keyword evidence="2" id="KW-0843">Virulence</keyword>
<dbReference type="GO" id="GO:0042578">
    <property type="term" value="F:phosphoric ester hydrolase activity"/>
    <property type="evidence" value="ECO:0007669"/>
    <property type="project" value="UniProtKB-ARBA"/>
</dbReference>
<proteinExistence type="predicted"/>
<evidence type="ECO:0000256" key="3">
    <source>
        <dbReference type="SAM" id="SignalP"/>
    </source>
</evidence>
<dbReference type="PANTHER" id="PTHR31956">
    <property type="entry name" value="NON-SPECIFIC PHOSPHOLIPASE C4-RELATED"/>
    <property type="match status" value="1"/>
</dbReference>
<gene>
    <name evidence="4" type="ORF">Ate02nite_50740</name>
</gene>
<dbReference type="InterPro" id="IPR017850">
    <property type="entry name" value="Alkaline_phosphatase_core_sf"/>
</dbReference>
<keyword evidence="5" id="KW-1185">Reference proteome</keyword>
<accession>A0A919NNW2</accession>
<keyword evidence="3" id="KW-0732">Signal</keyword>
<dbReference type="Proteomes" id="UP000623608">
    <property type="component" value="Unassembled WGS sequence"/>
</dbReference>
<evidence type="ECO:0000313" key="4">
    <source>
        <dbReference type="EMBL" id="GIF22344.1"/>
    </source>
</evidence>
<organism evidence="4 5">
    <name type="scientific">Paractinoplanes tereljensis</name>
    <dbReference type="NCBI Taxonomy" id="571912"/>
    <lineage>
        <taxon>Bacteria</taxon>
        <taxon>Bacillati</taxon>
        <taxon>Actinomycetota</taxon>
        <taxon>Actinomycetes</taxon>
        <taxon>Micromonosporales</taxon>
        <taxon>Micromonosporaceae</taxon>
        <taxon>Paractinoplanes</taxon>
    </lineage>
</organism>
<feature type="chain" id="PRO_5036974046" evidence="3">
    <location>
        <begin position="29"/>
        <end position="279"/>
    </location>
</feature>
<dbReference type="PANTHER" id="PTHR31956:SF1">
    <property type="entry name" value="NON-SPECIFIC PHOSPHOLIPASE C1"/>
    <property type="match status" value="1"/>
</dbReference>
<comment type="caution">
    <text evidence="4">The sequence shown here is derived from an EMBL/GenBank/DDBJ whole genome shotgun (WGS) entry which is preliminary data.</text>
</comment>
<dbReference type="InterPro" id="IPR007312">
    <property type="entry name" value="Phosphoesterase"/>
</dbReference>
<sequence>MSVRRVSVAAATLALVAAGLSVTPAAQAATTVPRFDHIVLVMFENKATSQITASSAPYFKSLAAQGASFSQSYAITHPSQPNYIALFSGATQGVTNDDCPKTFTGNNLGAQLITAGLSFKGYSESMPSNGYTGCSSGTYRRKHNSWVDFSNVPAASNLTWSSFPADYAALPTVAFVTPNMCNDMHDCSVGTGNTWLQNNLDGYAQWAKNNNSLLIVNFDEDNSLSLNHIYTTFVGAHVKTGTYSTKITHYTVLRTIETAYGLTALGGAAGATPITDVWN</sequence>
<protein>
    <submittedName>
        <fullName evidence="4">Acid phosphatase</fullName>
    </submittedName>
</protein>